<protein>
    <submittedName>
        <fullName evidence="1">Uncharacterized protein</fullName>
    </submittedName>
</protein>
<proteinExistence type="predicted"/>
<evidence type="ECO:0000313" key="1">
    <source>
        <dbReference type="EMBL" id="OCH97130.1"/>
    </source>
</evidence>
<comment type="caution">
    <text evidence="1">The sequence shown here is derived from an EMBL/GenBank/DDBJ whole genome shotgun (WGS) entry which is preliminary data.</text>
</comment>
<evidence type="ECO:0000313" key="2">
    <source>
        <dbReference type="Proteomes" id="UP000093336"/>
    </source>
</evidence>
<reference evidence="1 2" key="1">
    <citation type="submission" date="2016-05" db="EMBL/GenBank/DDBJ databases">
        <authorList>
            <person name="Prochazka B."/>
            <person name="Indra A."/>
            <person name="Hasenberger P."/>
            <person name="Blaschitz M."/>
            <person name="Wagner L."/>
            <person name="Wewalka G."/>
            <person name="Sorschag S."/>
            <person name="Schmid D."/>
            <person name="Ruppitsch W."/>
        </authorList>
    </citation>
    <scope>NUCLEOTIDE SEQUENCE [LARGE SCALE GENOMIC DNA]</scope>
    <source>
        <strain evidence="1 2">974010_12</strain>
    </source>
</reference>
<name>A0ABX2XYY4_9GAMM</name>
<accession>A0ABX2XYY4</accession>
<gene>
    <name evidence="1" type="ORF">A8135_05745</name>
</gene>
<dbReference type="RefSeq" id="WP_065621308.1">
    <property type="nucleotide sequence ID" value="NZ_LYOZ01000052.1"/>
</dbReference>
<keyword evidence="2" id="KW-1185">Reference proteome</keyword>
<organism evidence="1 2">
    <name type="scientific">Legionella jamestowniensis</name>
    <dbReference type="NCBI Taxonomy" id="455"/>
    <lineage>
        <taxon>Bacteria</taxon>
        <taxon>Pseudomonadati</taxon>
        <taxon>Pseudomonadota</taxon>
        <taxon>Gammaproteobacteria</taxon>
        <taxon>Legionellales</taxon>
        <taxon>Legionellaceae</taxon>
        <taxon>Legionella</taxon>
    </lineage>
</organism>
<sequence>MDYKLCLTKNGSSSDITFQSGNYGDKAIRVYEPIDPTRSHPYKTFEAIAAINSKIEHKEIKSGVFYKIIKKYKVKSKKDYFYLNENTPRYSEKFLDWCIDNINNQQDWLEKL</sequence>
<dbReference type="Proteomes" id="UP000093336">
    <property type="component" value="Unassembled WGS sequence"/>
</dbReference>
<dbReference type="EMBL" id="LYOZ01000052">
    <property type="protein sequence ID" value="OCH97130.1"/>
    <property type="molecule type" value="Genomic_DNA"/>
</dbReference>